<evidence type="ECO:0008006" key="7">
    <source>
        <dbReference type="Google" id="ProtNLM"/>
    </source>
</evidence>
<evidence type="ECO:0000313" key="6">
    <source>
        <dbReference type="Proteomes" id="UP000232883"/>
    </source>
</evidence>
<dbReference type="GO" id="GO:0007155">
    <property type="term" value="P:cell adhesion"/>
    <property type="evidence" value="ECO:0007669"/>
    <property type="project" value="InterPro"/>
</dbReference>
<evidence type="ECO:0000313" key="5">
    <source>
        <dbReference type="EMBL" id="AUD05185.1"/>
    </source>
</evidence>
<comment type="similarity">
    <text evidence="1">Belongs to the CsgA/CsgB family.</text>
</comment>
<dbReference type="EMBL" id="CP025096">
    <property type="protein sequence ID" value="AUD05185.1"/>
    <property type="molecule type" value="Genomic_DNA"/>
</dbReference>
<dbReference type="AlphaFoldDB" id="A0A2K8Z5N2"/>
<name>A0A2K8Z5N2_9BACT</name>
<dbReference type="Pfam" id="PF07012">
    <property type="entry name" value="Curlin_rpt"/>
    <property type="match status" value="1"/>
</dbReference>
<evidence type="ECO:0000256" key="1">
    <source>
        <dbReference type="ARBA" id="ARBA00009766"/>
    </source>
</evidence>
<dbReference type="InterPro" id="IPR009742">
    <property type="entry name" value="Curlin_rpt"/>
</dbReference>
<evidence type="ECO:0000256" key="2">
    <source>
        <dbReference type="ARBA" id="ARBA00022729"/>
    </source>
</evidence>
<gene>
    <name evidence="5" type="ORF">CWM47_27075</name>
</gene>
<dbReference type="OrthoDB" id="965476at2"/>
<keyword evidence="6" id="KW-1185">Reference proteome</keyword>
<sequence>MKKAFFLSLATLSSAVAVAQNTAVINQQGSSHDVSVVQQGTGNTSVISQANSGSSNSVVISQSGAGNVATINQGSLPDGYAEPKNSVTTVQTGEGVTIVNQSKGSNTISVYQSGMPETTKKKKKQKGHFNN</sequence>
<feature type="compositionally biased region" description="Basic residues" evidence="3">
    <location>
        <begin position="120"/>
        <end position="131"/>
    </location>
</feature>
<dbReference type="KEGG" id="spir:CWM47_27075"/>
<proteinExistence type="inferred from homology"/>
<organism evidence="5 6">
    <name type="scientific">Spirosoma pollinicola</name>
    <dbReference type="NCBI Taxonomy" id="2057025"/>
    <lineage>
        <taxon>Bacteria</taxon>
        <taxon>Pseudomonadati</taxon>
        <taxon>Bacteroidota</taxon>
        <taxon>Cytophagia</taxon>
        <taxon>Cytophagales</taxon>
        <taxon>Cytophagaceae</taxon>
        <taxon>Spirosoma</taxon>
    </lineage>
</organism>
<reference evidence="5 6" key="1">
    <citation type="submission" date="2017-11" db="EMBL/GenBank/DDBJ databases">
        <title>Taxonomic description and genome sequences of Spirosoma HA7 sp. nov., isolated from pollen microhabitat of Corylus avellana.</title>
        <authorList>
            <person name="Ambika Manirajan B."/>
            <person name="Suarez C."/>
            <person name="Ratering S."/>
            <person name="Geissler-Plaum R."/>
            <person name="Cardinale M."/>
            <person name="Sylvia S."/>
        </authorList>
    </citation>
    <scope>NUCLEOTIDE SEQUENCE [LARGE SCALE GENOMIC DNA]</scope>
    <source>
        <strain evidence="5 6">HA7</strain>
    </source>
</reference>
<keyword evidence="2 4" id="KW-0732">Signal</keyword>
<feature type="signal peptide" evidence="4">
    <location>
        <begin position="1"/>
        <end position="19"/>
    </location>
</feature>
<protein>
    <recommendedName>
        <fullName evidence="7">Curlin</fullName>
    </recommendedName>
</protein>
<evidence type="ECO:0000256" key="4">
    <source>
        <dbReference type="SAM" id="SignalP"/>
    </source>
</evidence>
<feature type="chain" id="PRO_5015004932" description="Curlin" evidence="4">
    <location>
        <begin position="20"/>
        <end position="131"/>
    </location>
</feature>
<feature type="region of interest" description="Disordered" evidence="3">
    <location>
        <begin position="106"/>
        <end position="131"/>
    </location>
</feature>
<accession>A0A2K8Z5N2</accession>
<evidence type="ECO:0000256" key="3">
    <source>
        <dbReference type="SAM" id="MobiDB-lite"/>
    </source>
</evidence>
<dbReference type="GO" id="GO:0009289">
    <property type="term" value="C:pilus"/>
    <property type="evidence" value="ECO:0007669"/>
    <property type="project" value="InterPro"/>
</dbReference>
<dbReference type="RefSeq" id="WP_100991730.1">
    <property type="nucleotide sequence ID" value="NZ_CP025096.1"/>
</dbReference>
<dbReference type="Proteomes" id="UP000232883">
    <property type="component" value="Chromosome"/>
</dbReference>
<feature type="compositionally biased region" description="Polar residues" evidence="3">
    <location>
        <begin position="106"/>
        <end position="116"/>
    </location>
</feature>